<proteinExistence type="predicted"/>
<accession>A0A077FAB4</accession>
<sequence>MNARADLDWQEQALRLPGNLLKVMEAELDTGALSLSQAHVRSLDEYARYVKGLPSSSADLTQWLGGAPISQSDPELDRNSMMGFFFQLKAHANSWEVLFGRNLQLTTVLAAAASKINSAGSIILEACEHTKALGKRREAWDTLQGGELVQLSPADRQIVSSLSKHVNTLKGTLTEYSRQVGFVRVEVQRFRDEARMQLIPVAARKVKGVEKYKRPTTRDFSPQTMALVDLQLRIRDLSERLQKMEALLREVVTASSHFHSAWQSLTVYIDASAEQLQQIITGQQLAGFAIYFGRFLGQWSTIEQSALEMNRKLTLFHS</sequence>
<dbReference type="OrthoDB" id="7025859at2"/>
<keyword evidence="1" id="KW-0175">Coiled coil</keyword>
<dbReference type="SUPFAM" id="SSF58100">
    <property type="entry name" value="Bacterial hemolysins"/>
    <property type="match status" value="1"/>
</dbReference>
<dbReference type="HOGENOM" id="CLU_055435_1_0_6"/>
<dbReference type="KEGG" id="palk:PSAKL28_11050"/>
<reference evidence="2 3" key="1">
    <citation type="submission" date="2014-07" db="EMBL/GenBank/DDBJ databases">
        <authorList>
            <person name="Lee K."/>
            <person name="Lim J.Y."/>
            <person name="Hwang I."/>
        </authorList>
    </citation>
    <scope>NUCLEOTIDE SEQUENCE [LARGE SCALE GENOMIC DNA]</scope>
    <source>
        <strain evidence="2 3">KL28</strain>
    </source>
</reference>
<evidence type="ECO:0000313" key="2">
    <source>
        <dbReference type="EMBL" id="AIL60331.1"/>
    </source>
</evidence>
<feature type="coiled-coil region" evidence="1">
    <location>
        <begin position="227"/>
        <end position="254"/>
    </location>
</feature>
<dbReference type="Proteomes" id="UP000028931">
    <property type="component" value="Chromosome"/>
</dbReference>
<protein>
    <recommendedName>
        <fullName evidence="4">Binary cytotoxin component</fullName>
    </recommendedName>
</protein>
<dbReference type="AlphaFoldDB" id="A0A077FAB4"/>
<evidence type="ECO:0000313" key="3">
    <source>
        <dbReference type="Proteomes" id="UP000028931"/>
    </source>
</evidence>
<gene>
    <name evidence="2" type="ORF">PSAKL28_11050</name>
</gene>
<dbReference type="RefSeq" id="WP_157687004.1">
    <property type="nucleotide sequence ID" value="NZ_CP009048.1"/>
</dbReference>
<name>A0A077FAB4_9PSED</name>
<dbReference type="EMBL" id="CP009048">
    <property type="protein sequence ID" value="AIL60331.1"/>
    <property type="molecule type" value="Genomic_DNA"/>
</dbReference>
<organism evidence="2 3">
    <name type="scientific">Pseudomonas alkylphenolica</name>
    <dbReference type="NCBI Taxonomy" id="237609"/>
    <lineage>
        <taxon>Bacteria</taxon>
        <taxon>Pseudomonadati</taxon>
        <taxon>Pseudomonadota</taxon>
        <taxon>Gammaproteobacteria</taxon>
        <taxon>Pseudomonadales</taxon>
        <taxon>Pseudomonadaceae</taxon>
        <taxon>Pseudomonas</taxon>
    </lineage>
</organism>
<evidence type="ECO:0000256" key="1">
    <source>
        <dbReference type="SAM" id="Coils"/>
    </source>
</evidence>
<evidence type="ECO:0008006" key="4">
    <source>
        <dbReference type="Google" id="ProtNLM"/>
    </source>
</evidence>